<dbReference type="InterPro" id="IPR008023">
    <property type="entry name" value="DUF748"/>
</dbReference>
<feature type="domain" description="Translocation and assembly module TamB C-terminal" evidence="6">
    <location>
        <begin position="1202"/>
        <end position="1659"/>
    </location>
</feature>
<dbReference type="Proteomes" id="UP001597112">
    <property type="component" value="Unassembled WGS sequence"/>
</dbReference>
<comment type="caution">
    <text evidence="7">The sequence shown here is derived from an EMBL/GenBank/DDBJ whole genome shotgun (WGS) entry which is preliminary data.</text>
</comment>
<evidence type="ECO:0000259" key="6">
    <source>
        <dbReference type="Pfam" id="PF04357"/>
    </source>
</evidence>
<name>A0ABW3KAQ2_9BACT</name>
<evidence type="ECO:0000313" key="7">
    <source>
        <dbReference type="EMBL" id="MFD1003339.1"/>
    </source>
</evidence>
<evidence type="ECO:0000256" key="3">
    <source>
        <dbReference type="ARBA" id="ARBA00022989"/>
    </source>
</evidence>
<keyword evidence="2" id="KW-0812">Transmembrane</keyword>
<dbReference type="InterPro" id="IPR007452">
    <property type="entry name" value="TamB_C"/>
</dbReference>
<reference evidence="8" key="1">
    <citation type="journal article" date="2019" name="Int. J. Syst. Evol. Microbiol.">
        <title>The Global Catalogue of Microorganisms (GCM) 10K type strain sequencing project: providing services to taxonomists for standard genome sequencing and annotation.</title>
        <authorList>
            <consortium name="The Broad Institute Genomics Platform"/>
            <consortium name="The Broad Institute Genome Sequencing Center for Infectious Disease"/>
            <person name="Wu L."/>
            <person name="Ma J."/>
        </authorList>
    </citation>
    <scope>NUCLEOTIDE SEQUENCE [LARGE SCALE GENOMIC DNA]</scope>
    <source>
        <strain evidence="8">CCUG 58938</strain>
    </source>
</reference>
<proteinExistence type="predicted"/>
<evidence type="ECO:0000256" key="1">
    <source>
        <dbReference type="ARBA" id="ARBA00004167"/>
    </source>
</evidence>
<dbReference type="Pfam" id="PF04357">
    <property type="entry name" value="TamB"/>
    <property type="match status" value="1"/>
</dbReference>
<sequence>MKLLWKPKRILVKTIKVLGWFVLSVILLLVALSVAIQIPAVQNAIVQKAVTFLHDKIGTEVRLAHVSLSFPKKVVLNGLYLEDQRHDTLLYIGELAVDTDLWGLTRNTIELNDVEIDTLRGYISRSARDSAFNFDYIIKAFASADTTTVKDTTATPWKFSIEDIALHNTRFAFRDSLERNDIQLRSEELSISMDEFDLTKSIIKADEIALENVSAMVTQRPAAAPRPDSTTAALPDTASLPFDLGVNTVRLKSVKAFYTNHTTAQRIELDLGNAELDAEAIDLQKQTLQLHSFTLEKTFIAYHQMANVTPGAQPKETAGKKTPESKKVQDTRIASTPWTISLDELNLTDNSIQYYDFNQPAVKDAIDFNHLWITNFSMQAEDLKMKGIDIAGKLEDLTLQDKSGFTISSFKTDFALTDKALRVQDFHFNTPNTTLNMEAEATFPSFTKLAEQYGDAAVTMNVTRSSLSARDILYLAPALLDSIPLTLTKDTRVDLEVIANGKLKDFTLERLYLRTLSQTSLEASGTIKGLPDTKRASLNIALKKFYTTAADVKYILPDTMLPSAIALPRWINLAGTVKGTPQAPDAKAILTSDFGAINLRADMDFDSTASENYDAQVSMKKFNLGKLLRQEQTMGPISLQASVKGAGFTMKNINAALKLTIQEFLYNNYSYKNFIIDGSLKKYFFSGIAKLDDKNLNFKLEGDLDYHEDIPRYDFKFDLANADFRALNLSERPLRARGTIDVNLATADFKVINGDLNIRKVAIFNGTKLYAVDSLLFASIDQHGQSEITVNSDILSGEFKGNINIFSLPETLKRHIHRYFSLHDSVFNKPADPQNFDFNLVIKNTDLLTEIIFPDLDPFVPGEIAGAFNSAEHKLWMSVKLAEINYAGLAMDSIGLKVISNEQSLDYTFLVQKVRYDTLRMEALKLSGNVMNDSIYSRFIIYDSLQHEKYMLGGVFNSFEDAFQFRFLRNQVILNYESWSIPFYNTLRFTGGGMTPNNFYISKGNERILLLKREDRDTTMTVVFNEVDLKNITSVVEGTTPVSGIIDGDLNIGVARQGSFNSTLYIRKLAILDQSWGDLALALGKTATGPFNIDLRVDGTNMDLQAAGYITSNEVKPQIHFTTTLNRFDIAAVEPLTMKQVKNMKGQLVGEVRIEGYTDNPEIDGILTFKAAEFTPTIIGSKFTLENESIRLNGTGIALNKFKIKDDKGNQAVLDGTVKSNTFNSYDLALTLNAENFQVINTTEDDNDLFYGNVRINTKAKVTGTSDFPKVQLNASLSKGSEFTYIVPETEKTILEQEGIVRFVDRDAVKDPFLASIEPEDTVTSKFTGIELTANIELNDDEILNIIIDPVTGDKLSVQGNSTLTFDIDETGDMQLSGRYEITQGSYNLSFYKLVKRQFSIEKGSTITWTGNILQPEMNIRALFKVETSPIDLVANQMPSATQDASYKQRLPFLVYLIIEGNLLSPDISFLLDMPQDKQNAFGGSIYAKIKDINTRESDLNKQVFALLILKRFVSDNPLESEGGGSGVASTARNSVSKILTDQLNRLSENIKGVQLSFDVKSYEDYSSGRAEGQTELQLGVSKTLLNDRLVVKVAGNLDVEGSTSNQNGFTDYIGDLALEYKLTEDGRLRITGFRNSNYDMIDGELIETGAGFIYIKDYDAFRELFKANAKEN</sequence>
<organism evidence="7 8">
    <name type="scientific">Ohtaekwangia kribbensis</name>
    <dbReference type="NCBI Taxonomy" id="688913"/>
    <lineage>
        <taxon>Bacteria</taxon>
        <taxon>Pseudomonadati</taxon>
        <taxon>Bacteroidota</taxon>
        <taxon>Cytophagia</taxon>
        <taxon>Cytophagales</taxon>
        <taxon>Fulvivirgaceae</taxon>
        <taxon>Ohtaekwangia</taxon>
    </lineage>
</organism>
<dbReference type="PANTHER" id="PTHR36985">
    <property type="entry name" value="TRANSLOCATION AND ASSEMBLY MODULE SUBUNIT TAMB"/>
    <property type="match status" value="1"/>
</dbReference>
<gene>
    <name evidence="7" type="ORF">ACFQ21_28695</name>
</gene>
<comment type="subcellular location">
    <subcellularLocation>
        <location evidence="1">Membrane</location>
        <topology evidence="1">Single-pass membrane protein</topology>
    </subcellularLocation>
</comment>
<keyword evidence="8" id="KW-1185">Reference proteome</keyword>
<dbReference type="PANTHER" id="PTHR36985:SF1">
    <property type="entry name" value="TRANSLOCATION AND ASSEMBLY MODULE SUBUNIT TAMB"/>
    <property type="match status" value="1"/>
</dbReference>
<evidence type="ECO:0000256" key="4">
    <source>
        <dbReference type="ARBA" id="ARBA00023136"/>
    </source>
</evidence>
<protein>
    <submittedName>
        <fullName evidence="7">Translocation/assembly module TamB domain-containing protein</fullName>
    </submittedName>
</protein>
<evidence type="ECO:0000313" key="8">
    <source>
        <dbReference type="Proteomes" id="UP001597112"/>
    </source>
</evidence>
<keyword evidence="3" id="KW-1133">Transmembrane helix</keyword>
<feature type="region of interest" description="Disordered" evidence="5">
    <location>
        <begin position="310"/>
        <end position="331"/>
    </location>
</feature>
<evidence type="ECO:0000256" key="2">
    <source>
        <dbReference type="ARBA" id="ARBA00022692"/>
    </source>
</evidence>
<keyword evidence="4" id="KW-0472">Membrane</keyword>
<accession>A0ABW3KAQ2</accession>
<feature type="compositionally biased region" description="Basic and acidic residues" evidence="5">
    <location>
        <begin position="317"/>
        <end position="330"/>
    </location>
</feature>
<dbReference type="EMBL" id="JBHTKA010000016">
    <property type="protein sequence ID" value="MFD1003339.1"/>
    <property type="molecule type" value="Genomic_DNA"/>
</dbReference>
<dbReference type="Pfam" id="PF05359">
    <property type="entry name" value="DUF748"/>
    <property type="match status" value="1"/>
</dbReference>
<dbReference type="RefSeq" id="WP_377585932.1">
    <property type="nucleotide sequence ID" value="NZ_JBHTKA010000016.1"/>
</dbReference>
<evidence type="ECO:0000256" key="5">
    <source>
        <dbReference type="SAM" id="MobiDB-lite"/>
    </source>
</evidence>